<accession>A0A1Y8EI88</accession>
<organism evidence="1 2">
    <name type="scientific">Homo sapiens</name>
    <name type="common">Human</name>
    <dbReference type="NCBI Taxonomy" id="9606"/>
    <lineage>
        <taxon>Eukaryota</taxon>
        <taxon>Metazoa</taxon>
        <taxon>Chordata</taxon>
        <taxon>Craniata</taxon>
        <taxon>Vertebrata</taxon>
        <taxon>Euteleostomi</taxon>
        <taxon>Mammalia</taxon>
        <taxon>Eutheria</taxon>
        <taxon>Euarchontoglires</taxon>
        <taxon>Primates</taxon>
        <taxon>Haplorrhini</taxon>
        <taxon>Catarrhini</taxon>
        <taxon>Hominidae</taxon>
        <taxon>Homo</taxon>
    </lineage>
</organism>
<keyword evidence="2" id="KW-1185">Reference proteome</keyword>
<reference evidence="1" key="4">
    <citation type="submission" date="2025-08" db="UniProtKB">
        <authorList>
            <consortium name="Ensembl"/>
        </authorList>
    </citation>
    <scope>IDENTIFICATION</scope>
</reference>
<proteinExistence type="predicted"/>
<dbReference type="VEuPathDB" id="HostDB:ENSG00000164338"/>
<gene>
    <name evidence="1" type="primary">UTP15</name>
</gene>
<feature type="non-terminal residue" evidence="1">
    <location>
        <position position="7"/>
    </location>
</feature>
<dbReference type="Proteomes" id="UP000005640">
    <property type="component" value="Chromosome 5"/>
</dbReference>
<dbReference type="ChiTaRS" id="UTP15">
    <property type="organism name" value="human"/>
</dbReference>
<evidence type="ECO:0000313" key="2">
    <source>
        <dbReference type="Proteomes" id="UP000005640"/>
    </source>
</evidence>
<protein>
    <submittedName>
        <fullName evidence="1">UTP15 small subunit processome component</fullName>
    </submittedName>
</protein>
<reference evidence="1 2" key="3">
    <citation type="journal article" date="2004" name="Nature">
        <title>Finishing the euchromatic sequence of the human genome.</title>
        <authorList>
            <consortium name="International Human Genome Sequencing Consortium"/>
        </authorList>
    </citation>
    <scope>NUCLEOTIDE SEQUENCE [LARGE SCALE GENOMIC DNA]</scope>
</reference>
<reference evidence="1 2" key="2">
    <citation type="journal article" date="2004" name="Nature">
        <title>The DNA sequence and comparative analysis of human chromosome 5.</title>
        <authorList>
            <person name="Schmutz J."/>
            <person name="Martin J."/>
            <person name="Terry A."/>
            <person name="Couronne O."/>
            <person name="Grimwood J."/>
            <person name="Lowry S."/>
            <person name="Gordon L.A."/>
            <person name="Scott D."/>
            <person name="Xie G."/>
            <person name="Huang W."/>
            <person name="Hellsten U."/>
            <person name="Tran-Gyamfi M."/>
            <person name="She X."/>
            <person name="Prabhakar S."/>
            <person name="Aerts A."/>
            <person name="Altherr M."/>
            <person name="Bajorek E."/>
            <person name="Black S."/>
            <person name="Branscomb E."/>
            <person name="Caoile C."/>
            <person name="Challacombe J.F."/>
            <person name="Chan Y.M."/>
            <person name="Denys M."/>
            <person name="Detter J.C."/>
            <person name="Escobar J."/>
            <person name="Flowers D."/>
            <person name="Fotopulos D."/>
            <person name="Glavina T."/>
            <person name="Gomez M."/>
            <person name="Gonzales E."/>
            <person name="Goodstein D."/>
            <person name="Grigoriev I."/>
            <person name="Groza M."/>
            <person name="Hammon N."/>
            <person name="Hawkins T."/>
            <person name="Haydu L."/>
            <person name="Israni S."/>
            <person name="Jett J."/>
            <person name="Kadner K."/>
            <person name="Kimball H."/>
            <person name="Kobayashi A."/>
            <person name="Lopez F."/>
            <person name="Lou Y."/>
            <person name="Martinez D."/>
            <person name="Medina C."/>
            <person name="Morgan J."/>
            <person name="Nandkeshwar R."/>
            <person name="Noonan J.P."/>
            <person name="Pitluck S."/>
            <person name="Pollard M."/>
            <person name="Predki P."/>
            <person name="Priest J."/>
            <person name="Ramirez L."/>
            <person name="Retterer J."/>
            <person name="Rodriguez A."/>
            <person name="Rogers S."/>
            <person name="Salamov A."/>
            <person name="Salazar A."/>
            <person name="Thayer N."/>
            <person name="Tice H."/>
            <person name="Tsai M."/>
            <person name="Ustaszewska A."/>
            <person name="Vo N."/>
            <person name="Wheeler J."/>
            <person name="Wu K."/>
            <person name="Yang J."/>
            <person name="Dickson M."/>
            <person name="Cheng J.F."/>
            <person name="Eichler E.E."/>
            <person name="Olsen A."/>
            <person name="Pennacchio L.A."/>
            <person name="Rokhsar D.S."/>
            <person name="Richardson P."/>
            <person name="Lucas S.M."/>
            <person name="Myers R.M."/>
            <person name="Rubin E.M."/>
        </authorList>
    </citation>
    <scope>NUCLEOTIDE SEQUENCE [LARGE SCALE GENOMIC DNA]</scope>
</reference>
<sequence length="7" mass="765">MAGYKPV</sequence>
<evidence type="ECO:0000313" key="1">
    <source>
        <dbReference type="Ensembl" id="ENSP00000424334.1"/>
    </source>
</evidence>
<dbReference type="OrthoDB" id="431715at2759"/>
<dbReference type="Bgee" id="ENSG00000164338">
    <property type="expression patterns" value="Expressed in calcaneal tendon and 136 other cell types or tissues"/>
</dbReference>
<dbReference type="Antibodypedia" id="44207">
    <property type="antibodies" value="60 antibodies from 17 providers"/>
</dbReference>
<dbReference type="EMBL" id="AC010279">
    <property type="status" value="NOT_ANNOTATED_CDS"/>
    <property type="molecule type" value="Genomic_DNA"/>
</dbReference>
<dbReference type="Ensembl" id="ENST00000508686.1">
    <property type="protein sequence ID" value="ENSP00000424334.1"/>
    <property type="gene ID" value="ENSG00000164338.11"/>
</dbReference>
<name>A0A1Y8EI88_HUMAN</name>
<dbReference type="HGNC" id="HGNC:25758">
    <property type="gene designation" value="UTP15"/>
</dbReference>
<dbReference type="ExpressionAtlas" id="A0A1Y8EI88">
    <property type="expression patterns" value="baseline and differential"/>
</dbReference>
<dbReference type="GeneTree" id="ENSGT00390000004228"/>
<reference evidence="1 2" key="1">
    <citation type="journal article" date="2001" name="Nature">
        <title>Initial sequencing and analysis of the human genome.</title>
        <authorList>
            <consortium name="International Human Genome Sequencing Consortium"/>
            <person name="Lander E.S."/>
            <person name="Linton L.M."/>
            <person name="Birren B."/>
            <person name="Nusbaum C."/>
            <person name="Zody M.C."/>
            <person name="Baldwin J."/>
            <person name="Devon K."/>
            <person name="Dewar K."/>
            <person name="Doyle M."/>
            <person name="FitzHugh W."/>
            <person name="Funke R."/>
            <person name="Gage D."/>
            <person name="Harris K."/>
            <person name="Heaford A."/>
            <person name="Howland J."/>
            <person name="Kann L."/>
            <person name="Lehoczky J."/>
            <person name="LeVine R."/>
            <person name="McEwan P."/>
            <person name="McKernan K."/>
            <person name="Meldrim J."/>
            <person name="Mesirov J.P."/>
            <person name="Miranda C."/>
            <person name="Morris W."/>
            <person name="Naylor J."/>
            <person name="Raymond C."/>
            <person name="Rosetti M."/>
            <person name="Santos R."/>
            <person name="Sheridan A."/>
            <person name="Sougnez C."/>
            <person name="Stange-Thomann N."/>
            <person name="Stojanovic N."/>
            <person name="Subramanian A."/>
            <person name="Wyman D."/>
            <person name="Rogers J."/>
            <person name="Sulston J."/>
            <person name="Ainscough R."/>
            <person name="Beck S."/>
            <person name="Bentley D."/>
            <person name="Burton J."/>
            <person name="Clee C."/>
            <person name="Carter N."/>
            <person name="Coulson A."/>
            <person name="Deadman R."/>
            <person name="Deloukas P."/>
            <person name="Dunham A."/>
            <person name="Dunham I."/>
            <person name="Durbin R."/>
            <person name="French L."/>
            <person name="Grafham D."/>
            <person name="Gregory S."/>
            <person name="Hubbard T."/>
            <person name="Humphray S."/>
            <person name="Hunt A."/>
            <person name="Jones M."/>
            <person name="Lloyd C."/>
            <person name="McMurray A."/>
            <person name="Matthews L."/>
            <person name="Mercer S."/>
            <person name="Milne S."/>
            <person name="Mullikin J.C."/>
            <person name="Mungall A."/>
            <person name="Plumb R."/>
            <person name="Ross M."/>
            <person name="Shownkeen R."/>
            <person name="Sims S."/>
            <person name="Waterston R.H."/>
            <person name="Wilson R.K."/>
            <person name="Hillier L.W."/>
            <person name="McPherson J.D."/>
            <person name="Marra M.A."/>
            <person name="Mardis E.R."/>
            <person name="Fulton L.A."/>
            <person name="Chinwalla A.T."/>
            <person name="Pepin K.H."/>
            <person name="Gish W.R."/>
            <person name="Chissoe S.L."/>
            <person name="Wendl M.C."/>
            <person name="Delehaunty K.D."/>
            <person name="Miner T.L."/>
            <person name="Delehaunty A."/>
            <person name="Kramer J.B."/>
            <person name="Cook L.L."/>
            <person name="Fulton R.S."/>
            <person name="Johnson D.L."/>
            <person name="Minx P.J."/>
            <person name="Clifton S.W."/>
            <person name="Hawkins T."/>
            <person name="Branscomb E."/>
            <person name="Predki P."/>
            <person name="Richardson P."/>
            <person name="Wenning S."/>
            <person name="Slezak T."/>
            <person name="Doggett N."/>
            <person name="Cheng J.F."/>
            <person name="Olsen A."/>
            <person name="Lucas S."/>
            <person name="Elkin C."/>
            <person name="Uberbacher E."/>
            <person name="Frazier M."/>
            <person name="Gibbs R.A."/>
            <person name="Muzny D.M."/>
            <person name="Scherer S.E."/>
            <person name="Bouck J.B."/>
            <person name="Sodergren E.J."/>
            <person name="Worley K.C."/>
            <person name="Rives C.M."/>
            <person name="Gorrell J.H."/>
            <person name="Metzker M.L."/>
            <person name="Naylor S.L."/>
            <person name="Kucherlapati R.S."/>
            <person name="Nelson D.L."/>
            <person name="Weinstock G.M."/>
            <person name="Sakaki Y."/>
            <person name="Fujiyama A."/>
            <person name="Hattori M."/>
            <person name="Yada T."/>
            <person name="Toyoda A."/>
            <person name="Itoh T."/>
            <person name="Kawagoe C."/>
            <person name="Watanabe H."/>
            <person name="Totoki Y."/>
            <person name="Taylor T."/>
            <person name="Weissenbach J."/>
            <person name="Heilig R."/>
            <person name="Saurin W."/>
            <person name="Artiguenave F."/>
            <person name="Brottier P."/>
            <person name="Bruls T."/>
            <person name="Pelletier E."/>
            <person name="Robert C."/>
            <person name="Wincker P."/>
            <person name="Smith D.R."/>
            <person name="Doucette-Stamm L."/>
            <person name="Rubenfield M."/>
            <person name="Weinstock K."/>
            <person name="Lee H.M."/>
            <person name="Dubois J."/>
            <person name="Rosenthal A."/>
            <person name="Platzer M."/>
            <person name="Nyakatura G."/>
            <person name="Taudien S."/>
            <person name="Rump A."/>
            <person name="Yang H."/>
            <person name="Yu J."/>
            <person name="Wang J."/>
            <person name="Huang G."/>
            <person name="Gu J."/>
            <person name="Hood L."/>
            <person name="Rowen L."/>
            <person name="Madan A."/>
            <person name="Qin S."/>
            <person name="Davis R.W."/>
            <person name="Federspiel N.A."/>
            <person name="Abola A.P."/>
            <person name="Proctor M.J."/>
            <person name="Myers R.M."/>
            <person name="Schmutz J."/>
            <person name="Dickson M."/>
            <person name="Grimwood J."/>
            <person name="Cox D.R."/>
            <person name="Olson M.V."/>
            <person name="Kaul R."/>
            <person name="Raymond C."/>
            <person name="Shimizu N."/>
            <person name="Kawasaki K."/>
            <person name="Minoshima S."/>
            <person name="Evans G.A."/>
            <person name="Athanasiou M."/>
            <person name="Schultz R."/>
            <person name="Roe B.A."/>
            <person name="Chen F."/>
            <person name="Pan H."/>
            <person name="Ramser J."/>
            <person name="Lehrach H."/>
            <person name="Reinhardt R."/>
            <person name="McCombie W.R."/>
            <person name="de la Bastide M."/>
            <person name="Dedhia N."/>
            <person name="Blocker H."/>
            <person name="Hornischer K."/>
            <person name="Nordsiek G."/>
            <person name="Agarwala R."/>
            <person name="Aravind L."/>
            <person name="Bailey J.A."/>
            <person name="Bateman A."/>
            <person name="Batzoglou S."/>
            <person name="Birney E."/>
            <person name="Bork P."/>
            <person name="Brown D.G."/>
            <person name="Burge C.B."/>
            <person name="Cerutti L."/>
            <person name="Chen H.C."/>
            <person name="Church D."/>
            <person name="Clamp M."/>
            <person name="Copley R.R."/>
            <person name="Doerks T."/>
            <person name="Eddy S.R."/>
            <person name="Eichler E.E."/>
            <person name="Furey T.S."/>
            <person name="Galagan J."/>
            <person name="Gilbert J.G."/>
            <person name="Harmon C."/>
            <person name="Hayashizaki Y."/>
            <person name="Haussler D."/>
            <person name="Hermjakob H."/>
            <person name="Hokamp K."/>
            <person name="Jang W."/>
            <person name="Johnson L.S."/>
            <person name="Jones T.A."/>
            <person name="Kasif S."/>
            <person name="Kaspryzk A."/>
            <person name="Kennedy S."/>
            <person name="Kent W.J."/>
            <person name="Kitts P."/>
            <person name="Koonin E.V."/>
            <person name="Korf I."/>
            <person name="Kulp D."/>
            <person name="Lancet D."/>
            <person name="Lowe T.M."/>
            <person name="McLysaght A."/>
            <person name="Mikkelsen T."/>
            <person name="Moran J.V."/>
            <person name="Mulder N."/>
            <person name="Pollara V.J."/>
            <person name="Ponting C.P."/>
            <person name="Schuler G."/>
            <person name="Schultz J."/>
            <person name="Slater G."/>
            <person name="Smit A.F."/>
            <person name="Stupka E."/>
            <person name="Szustakowski J."/>
            <person name="Thierry-Mieg D."/>
            <person name="Thierry-Mieg J."/>
            <person name="Wagner L."/>
            <person name="Wallis J."/>
            <person name="Wheeler R."/>
            <person name="Williams A."/>
            <person name="Wolf Y.I."/>
            <person name="Wolfe K.H."/>
            <person name="Yang S.P."/>
            <person name="Yeh R.F."/>
            <person name="Collins F."/>
            <person name="Guyer M.S."/>
            <person name="Peterson J."/>
            <person name="Felsenfeld A."/>
            <person name="Wetterstrand K.A."/>
            <person name="Patrinos A."/>
            <person name="Morgan M.J."/>
            <person name="de Jong P."/>
            <person name="Catanese J.J."/>
            <person name="Osoegawa K."/>
            <person name="Shizuya H."/>
            <person name="Choi S."/>
            <person name="Chen Y.J."/>
        </authorList>
    </citation>
    <scope>NUCLEOTIDE SEQUENCE [LARGE SCALE GENOMIC DNA]</scope>
</reference>
<dbReference type="OpenTargets" id="ENSG00000164338"/>
<dbReference type="Ensembl" id="ENST00000508686.1">
    <property type="protein sequence ID" value="ENSP00000424334.1"/>
    <property type="gene ID" value="ENSG00000164338.10"/>
</dbReference>
<reference evidence="1" key="5">
    <citation type="submission" date="2025-09" db="UniProtKB">
        <authorList>
            <consortium name="Ensembl"/>
        </authorList>
    </citation>
    <scope>IDENTIFICATION</scope>
</reference>